<protein>
    <submittedName>
        <fullName evidence="1">Uncharacterized protein</fullName>
    </submittedName>
</protein>
<dbReference type="STRING" id="1423782.FD32_GL001837"/>
<dbReference type="RefSeq" id="WP_082611618.1">
    <property type="nucleotide sequence ID" value="NZ_AZGM01000052.1"/>
</dbReference>
<comment type="caution">
    <text evidence="1">The sequence shown here is derived from an EMBL/GenBank/DDBJ whole genome shotgun (WGS) entry which is preliminary data.</text>
</comment>
<sequence>MQAIKNFISDVKKLGQEGKQLQANLAKLQKALPAVTEYQQEVTTLIDKWKFKDQHRLDRIQEIVEKLNKRFK</sequence>
<dbReference type="EMBL" id="AZGM01000052">
    <property type="protein sequence ID" value="KRM27777.1"/>
    <property type="molecule type" value="Genomic_DNA"/>
</dbReference>
<evidence type="ECO:0000313" key="2">
    <source>
        <dbReference type="Proteomes" id="UP000051412"/>
    </source>
</evidence>
<dbReference type="OrthoDB" id="2324847at2"/>
<proteinExistence type="predicted"/>
<dbReference type="PATRIC" id="fig|1423782.4.peg.1912"/>
<evidence type="ECO:0000313" key="1">
    <source>
        <dbReference type="EMBL" id="KRM27777.1"/>
    </source>
</evidence>
<accession>A0A0R1XD72</accession>
<keyword evidence="2" id="KW-1185">Reference proteome</keyword>
<name>A0A0R1XD72_9LACO</name>
<dbReference type="Proteomes" id="UP000051412">
    <property type="component" value="Unassembled WGS sequence"/>
</dbReference>
<organism evidence="1 2">
    <name type="scientific">Limosilactobacillus panis DSM 6035</name>
    <dbReference type="NCBI Taxonomy" id="1423782"/>
    <lineage>
        <taxon>Bacteria</taxon>
        <taxon>Bacillati</taxon>
        <taxon>Bacillota</taxon>
        <taxon>Bacilli</taxon>
        <taxon>Lactobacillales</taxon>
        <taxon>Lactobacillaceae</taxon>
        <taxon>Limosilactobacillus</taxon>
    </lineage>
</organism>
<gene>
    <name evidence="1" type="ORF">FD32_GL001837</name>
</gene>
<dbReference type="AlphaFoldDB" id="A0A0R1XD72"/>
<reference evidence="1 2" key="1">
    <citation type="journal article" date="2015" name="Genome Announc.">
        <title>Expanding the biotechnology potential of lactobacilli through comparative genomics of 213 strains and associated genera.</title>
        <authorList>
            <person name="Sun Z."/>
            <person name="Harris H.M."/>
            <person name="McCann A."/>
            <person name="Guo C."/>
            <person name="Argimon S."/>
            <person name="Zhang W."/>
            <person name="Yang X."/>
            <person name="Jeffery I.B."/>
            <person name="Cooney J.C."/>
            <person name="Kagawa T.F."/>
            <person name="Liu W."/>
            <person name="Song Y."/>
            <person name="Salvetti E."/>
            <person name="Wrobel A."/>
            <person name="Rasinkangas P."/>
            <person name="Parkhill J."/>
            <person name="Rea M.C."/>
            <person name="O'Sullivan O."/>
            <person name="Ritari J."/>
            <person name="Douillard F.P."/>
            <person name="Paul Ross R."/>
            <person name="Yang R."/>
            <person name="Briner A.E."/>
            <person name="Felis G.E."/>
            <person name="de Vos W.M."/>
            <person name="Barrangou R."/>
            <person name="Klaenhammer T.R."/>
            <person name="Caufield P.W."/>
            <person name="Cui Y."/>
            <person name="Zhang H."/>
            <person name="O'Toole P.W."/>
        </authorList>
    </citation>
    <scope>NUCLEOTIDE SEQUENCE [LARGE SCALE GENOMIC DNA]</scope>
    <source>
        <strain evidence="1 2">DSM 6035</strain>
    </source>
</reference>